<protein>
    <submittedName>
        <fullName evidence="1">Craniofacial development protein 2-like</fullName>
    </submittedName>
</protein>
<keyword evidence="2" id="KW-1185">Reference proteome</keyword>
<evidence type="ECO:0000313" key="1">
    <source>
        <dbReference type="EMBL" id="GFR69738.1"/>
    </source>
</evidence>
<accession>A0AAV4FAN8</accession>
<organism evidence="1 2">
    <name type="scientific">Elysia marginata</name>
    <dbReference type="NCBI Taxonomy" id="1093978"/>
    <lineage>
        <taxon>Eukaryota</taxon>
        <taxon>Metazoa</taxon>
        <taxon>Spiralia</taxon>
        <taxon>Lophotrochozoa</taxon>
        <taxon>Mollusca</taxon>
        <taxon>Gastropoda</taxon>
        <taxon>Heterobranchia</taxon>
        <taxon>Euthyneura</taxon>
        <taxon>Panpulmonata</taxon>
        <taxon>Sacoglossa</taxon>
        <taxon>Placobranchoidea</taxon>
        <taxon>Plakobranchidae</taxon>
        <taxon>Elysia</taxon>
    </lineage>
</organism>
<name>A0AAV4FAN8_9GAST</name>
<dbReference type="Proteomes" id="UP000762676">
    <property type="component" value="Unassembled WGS sequence"/>
</dbReference>
<comment type="caution">
    <text evidence="1">The sequence shown here is derived from an EMBL/GenBank/DDBJ whole genome shotgun (WGS) entry which is preliminary data.</text>
</comment>
<dbReference type="AlphaFoldDB" id="A0AAV4FAN8"/>
<dbReference type="PANTHER" id="PTHR19446">
    <property type="entry name" value="REVERSE TRANSCRIPTASES"/>
    <property type="match status" value="1"/>
</dbReference>
<dbReference type="EMBL" id="BMAT01007723">
    <property type="protein sequence ID" value="GFR69738.1"/>
    <property type="molecule type" value="Genomic_DNA"/>
</dbReference>
<reference evidence="1 2" key="1">
    <citation type="journal article" date="2021" name="Elife">
        <title>Chloroplast acquisition without the gene transfer in kleptoplastic sea slugs, Plakobranchus ocellatus.</title>
        <authorList>
            <person name="Maeda T."/>
            <person name="Takahashi S."/>
            <person name="Yoshida T."/>
            <person name="Shimamura S."/>
            <person name="Takaki Y."/>
            <person name="Nagai Y."/>
            <person name="Toyoda A."/>
            <person name="Suzuki Y."/>
            <person name="Arimoto A."/>
            <person name="Ishii H."/>
            <person name="Satoh N."/>
            <person name="Nishiyama T."/>
            <person name="Hasebe M."/>
            <person name="Maruyama T."/>
            <person name="Minagawa J."/>
            <person name="Obokata J."/>
            <person name="Shigenobu S."/>
        </authorList>
    </citation>
    <scope>NUCLEOTIDE SEQUENCE [LARGE SCALE GENOMIC DNA]</scope>
</reference>
<sequence length="187" mass="21500">MENSKYNTHLGKRETLNQGSLTRWTLRGRPDVLAPSSSYRNKIGTWNVRTLNEPEALRCVIQEMENLERWEEYIREELYNDIREEKPIDETTDEISEITTEEMERAINSLAKGKFPGEDEIPAELLQALGPSGKQQLRILINDIYTSGTPPKDFTVGVYIPIVKVNKSNKCSDHRTISLISHASKYF</sequence>
<evidence type="ECO:0000313" key="2">
    <source>
        <dbReference type="Proteomes" id="UP000762676"/>
    </source>
</evidence>
<proteinExistence type="predicted"/>
<gene>
    <name evidence="1" type="ORF">ElyMa_003764600</name>
</gene>